<reference evidence="1 2" key="1">
    <citation type="submission" date="2019-04" db="EMBL/GenBank/DDBJ databases">
        <authorList>
            <person name="Feng G."/>
            <person name="Zhang J."/>
            <person name="Zhu H."/>
        </authorList>
    </citation>
    <scope>NUCLEOTIDE SEQUENCE [LARGE SCALE GENOMIC DNA]</scope>
    <source>
        <strain evidence="1 2">92R-1</strain>
    </source>
</reference>
<evidence type="ECO:0000313" key="1">
    <source>
        <dbReference type="EMBL" id="TGE08762.1"/>
    </source>
</evidence>
<dbReference type="AlphaFoldDB" id="A0A4Z0P8Q9"/>
<protein>
    <submittedName>
        <fullName evidence="1">Uncharacterized protein</fullName>
    </submittedName>
</protein>
<evidence type="ECO:0000313" key="2">
    <source>
        <dbReference type="Proteomes" id="UP000298337"/>
    </source>
</evidence>
<dbReference type="EMBL" id="SRLA01000002">
    <property type="protein sequence ID" value="TGE08762.1"/>
    <property type="molecule type" value="Genomic_DNA"/>
</dbReference>
<comment type="caution">
    <text evidence="1">The sequence shown here is derived from an EMBL/GenBank/DDBJ whole genome shotgun (WGS) entry which is preliminary data.</text>
</comment>
<keyword evidence="2" id="KW-1185">Reference proteome</keyword>
<name>A0A4Z0P8Q9_9BACT</name>
<dbReference type="RefSeq" id="WP_135434671.1">
    <property type="nucleotide sequence ID" value="NZ_SRLA01000002.1"/>
</dbReference>
<dbReference type="Proteomes" id="UP000298337">
    <property type="component" value="Unassembled WGS sequence"/>
</dbReference>
<proteinExistence type="predicted"/>
<gene>
    <name evidence="1" type="ORF">EU556_13835</name>
</gene>
<accession>A0A4Z0P8Q9</accession>
<organism evidence="1 2">
    <name type="scientific">Hymenobacter fodinae</name>
    <dbReference type="NCBI Taxonomy" id="2510796"/>
    <lineage>
        <taxon>Bacteria</taxon>
        <taxon>Pseudomonadati</taxon>
        <taxon>Bacteroidota</taxon>
        <taxon>Cytophagia</taxon>
        <taxon>Cytophagales</taxon>
        <taxon>Hymenobacteraceae</taxon>
        <taxon>Hymenobacter</taxon>
    </lineage>
</organism>
<sequence>MIRFVDSTGPFVLPTNWREVTTRQWCELAKTDRHAITFEDVERVFIGRSVQDNDAMLSPVFFLSEEPPTEEGLPYPADLGQETYLQVDTIFRLLRENSLADCFASVYGVFVQRKQELSGSGQFNMERAARRGEVCLGYPISETYPAVKHCLAEVKRLQHIYQRLGEPDETPEGQDHRAAGNERFDKYNYFNVLKRVAQDYHTSPDVVAQWPYDTVATHLLHERDSYEFQQALRDLRKTKQQ</sequence>
<dbReference type="OrthoDB" id="895592at2"/>